<reference evidence="1 2" key="1">
    <citation type="journal article" date="2023" name="G3 (Bethesda)">
        <title>A chromosome-length genome assembly and annotation of blackberry (Rubus argutus, cv. 'Hillquist').</title>
        <authorList>
            <person name="Bruna T."/>
            <person name="Aryal R."/>
            <person name="Dudchenko O."/>
            <person name="Sargent D.J."/>
            <person name="Mead D."/>
            <person name="Buti M."/>
            <person name="Cavallini A."/>
            <person name="Hytonen T."/>
            <person name="Andres J."/>
            <person name="Pham M."/>
            <person name="Weisz D."/>
            <person name="Mascagni F."/>
            <person name="Usai G."/>
            <person name="Natali L."/>
            <person name="Bassil N."/>
            <person name="Fernandez G.E."/>
            <person name="Lomsadze A."/>
            <person name="Armour M."/>
            <person name="Olukolu B."/>
            <person name="Poorten T."/>
            <person name="Britton C."/>
            <person name="Davik J."/>
            <person name="Ashrafi H."/>
            <person name="Aiden E.L."/>
            <person name="Borodovsky M."/>
            <person name="Worthington M."/>
        </authorList>
    </citation>
    <scope>NUCLEOTIDE SEQUENCE [LARGE SCALE GENOMIC DNA]</scope>
    <source>
        <strain evidence="1">PI 553951</strain>
    </source>
</reference>
<evidence type="ECO:0000313" key="1">
    <source>
        <dbReference type="EMBL" id="KAK9929100.1"/>
    </source>
</evidence>
<organism evidence="1 2">
    <name type="scientific">Rubus argutus</name>
    <name type="common">Southern blackberry</name>
    <dbReference type="NCBI Taxonomy" id="59490"/>
    <lineage>
        <taxon>Eukaryota</taxon>
        <taxon>Viridiplantae</taxon>
        <taxon>Streptophyta</taxon>
        <taxon>Embryophyta</taxon>
        <taxon>Tracheophyta</taxon>
        <taxon>Spermatophyta</taxon>
        <taxon>Magnoliopsida</taxon>
        <taxon>eudicotyledons</taxon>
        <taxon>Gunneridae</taxon>
        <taxon>Pentapetalae</taxon>
        <taxon>rosids</taxon>
        <taxon>fabids</taxon>
        <taxon>Rosales</taxon>
        <taxon>Rosaceae</taxon>
        <taxon>Rosoideae</taxon>
        <taxon>Rosoideae incertae sedis</taxon>
        <taxon>Rubus</taxon>
    </lineage>
</organism>
<gene>
    <name evidence="1" type="ORF">M0R45_026209</name>
</gene>
<dbReference type="Proteomes" id="UP001457282">
    <property type="component" value="Unassembled WGS sequence"/>
</dbReference>
<protein>
    <submittedName>
        <fullName evidence="1">Uncharacterized protein</fullName>
    </submittedName>
</protein>
<evidence type="ECO:0000313" key="2">
    <source>
        <dbReference type="Proteomes" id="UP001457282"/>
    </source>
</evidence>
<comment type="caution">
    <text evidence="1">The sequence shown here is derived from an EMBL/GenBank/DDBJ whole genome shotgun (WGS) entry which is preliminary data.</text>
</comment>
<dbReference type="EMBL" id="JBEDUW010000005">
    <property type="protein sequence ID" value="KAK9929100.1"/>
    <property type="molecule type" value="Genomic_DNA"/>
</dbReference>
<proteinExistence type="predicted"/>
<dbReference type="AlphaFoldDB" id="A0AAW1X0G3"/>
<sequence>MPREREIDDVRAEMTQVVEKPAVWLGGAASWIGVEEIEMPAEARLSGCGSGVKEMVRLATSSTVRETHGLGGLCAAWAESKVVVGGLGSTPWRSGSMESTARSTGSVSLAAASLVSGSSWIDAGLRVSRSVQVGSATTACSVELTAWSGFVLSLRRRAIAAW</sequence>
<accession>A0AAW1X0G3</accession>
<name>A0AAW1X0G3_RUBAR</name>
<keyword evidence="2" id="KW-1185">Reference proteome</keyword>